<dbReference type="InterPro" id="IPR050670">
    <property type="entry name" value="STAM"/>
</dbReference>
<dbReference type="Proteomes" id="UP000006813">
    <property type="component" value="Unassembled WGS sequence"/>
</dbReference>
<dbReference type="Gene3D" id="1.20.5.1940">
    <property type="match status" value="1"/>
</dbReference>
<evidence type="ECO:0000313" key="1">
    <source>
        <dbReference type="EMBL" id="EHA97632.1"/>
    </source>
</evidence>
<name>G5AKS2_HETGA</name>
<dbReference type="InParanoid" id="G5AKS2"/>
<evidence type="ECO:0000313" key="2">
    <source>
        <dbReference type="Proteomes" id="UP000006813"/>
    </source>
</evidence>
<gene>
    <name evidence="1" type="ORF">GW7_15198</name>
</gene>
<dbReference type="STRING" id="10181.G5AKS2"/>
<dbReference type="PANTHER" id="PTHR45929">
    <property type="entry name" value="JAK PATHWAY SIGNAL TRANSDUCTION ADAPTOR MOLECULE"/>
    <property type="match status" value="1"/>
</dbReference>
<dbReference type="GO" id="GO:0030139">
    <property type="term" value="C:endocytic vesicle"/>
    <property type="evidence" value="ECO:0007669"/>
    <property type="project" value="TreeGrafter"/>
</dbReference>
<dbReference type="GO" id="GO:0007165">
    <property type="term" value="P:signal transduction"/>
    <property type="evidence" value="ECO:0007669"/>
    <property type="project" value="TreeGrafter"/>
</dbReference>
<accession>G5AKS2</accession>
<dbReference type="EMBL" id="JH165681">
    <property type="protein sequence ID" value="EHA97632.1"/>
    <property type="molecule type" value="Genomic_DNA"/>
</dbReference>
<protein>
    <submittedName>
        <fullName evidence="1">Signal transducing adapter molecule 2</fullName>
    </submittedName>
</protein>
<organism evidence="1 2">
    <name type="scientific">Heterocephalus glaber</name>
    <name type="common">Naked mole rat</name>
    <dbReference type="NCBI Taxonomy" id="10181"/>
    <lineage>
        <taxon>Eukaryota</taxon>
        <taxon>Metazoa</taxon>
        <taxon>Chordata</taxon>
        <taxon>Craniata</taxon>
        <taxon>Vertebrata</taxon>
        <taxon>Euteleostomi</taxon>
        <taxon>Mammalia</taxon>
        <taxon>Eutheria</taxon>
        <taxon>Euarchontoglires</taxon>
        <taxon>Glires</taxon>
        <taxon>Rodentia</taxon>
        <taxon>Hystricomorpha</taxon>
        <taxon>Bathyergidae</taxon>
        <taxon>Heterocephalus</taxon>
    </lineage>
</organism>
<proteinExistence type="predicted"/>
<reference evidence="1 2" key="1">
    <citation type="journal article" date="2011" name="Nature">
        <title>Genome sequencing reveals insights into physiology and longevity of the naked mole rat.</title>
        <authorList>
            <person name="Kim E.B."/>
            <person name="Fang X."/>
            <person name="Fushan A.A."/>
            <person name="Huang Z."/>
            <person name="Lobanov A.V."/>
            <person name="Han L."/>
            <person name="Marino S.M."/>
            <person name="Sun X."/>
            <person name="Turanov A.A."/>
            <person name="Yang P."/>
            <person name="Yim S.H."/>
            <person name="Zhao X."/>
            <person name="Kasaikina M.V."/>
            <person name="Stoletzki N."/>
            <person name="Peng C."/>
            <person name="Polak P."/>
            <person name="Xiong Z."/>
            <person name="Kiezun A."/>
            <person name="Zhu Y."/>
            <person name="Chen Y."/>
            <person name="Kryukov G.V."/>
            <person name="Zhang Q."/>
            <person name="Peshkin L."/>
            <person name="Yang L."/>
            <person name="Bronson R.T."/>
            <person name="Buffenstein R."/>
            <person name="Wang B."/>
            <person name="Han C."/>
            <person name="Li Q."/>
            <person name="Chen L."/>
            <person name="Zhao W."/>
            <person name="Sunyaev S.R."/>
            <person name="Park T.J."/>
            <person name="Zhang G."/>
            <person name="Wang J."/>
            <person name="Gladyshev V.N."/>
        </authorList>
    </citation>
    <scope>NUCLEOTIDE SEQUENCE [LARGE SCALE GENOMIC DNA]</scope>
</reference>
<sequence length="210" mass="23011">MGPLIDEKLEETDRKHSELSELNIKVLEALELYNKLVNEAPVYSVYSKLHPSAHYPSTSSGAPLQTYPIQSHGGNYMGQSLHQITATQSYILGPDHISSLWSLPPNMNSSVTTQPAQTPYLSTGQDTVSNPYMNQNSNFPSATGTTAFTQQMGMSVDMSVYQNTTCSLQLAGFLVAVPAPSVAQQQLPSAASPLKSKHFIESLHKYAWKY</sequence>
<dbReference type="PANTHER" id="PTHR45929:SF1">
    <property type="entry name" value="HEMATOPOIETIC LINEAGE CELL-SPECIFIC PROTEIN-RELATED"/>
    <property type="match status" value="1"/>
</dbReference>
<dbReference type="AlphaFoldDB" id="G5AKS2"/>